<dbReference type="EMBL" id="UYRU01058167">
    <property type="protein sequence ID" value="VDN14071.1"/>
    <property type="molecule type" value="Genomic_DNA"/>
</dbReference>
<feature type="transmembrane region" description="Helical" evidence="2">
    <location>
        <begin position="99"/>
        <end position="115"/>
    </location>
</feature>
<keyword evidence="2" id="KW-0472">Membrane</keyword>
<keyword evidence="2" id="KW-1133">Transmembrane helix</keyword>
<feature type="compositionally biased region" description="Acidic residues" evidence="1">
    <location>
        <begin position="1"/>
        <end position="24"/>
    </location>
</feature>
<organism evidence="3 4">
    <name type="scientific">Dibothriocephalus latus</name>
    <name type="common">Fish tapeworm</name>
    <name type="synonym">Diphyllobothrium latum</name>
    <dbReference type="NCBI Taxonomy" id="60516"/>
    <lineage>
        <taxon>Eukaryota</taxon>
        <taxon>Metazoa</taxon>
        <taxon>Spiralia</taxon>
        <taxon>Lophotrochozoa</taxon>
        <taxon>Platyhelminthes</taxon>
        <taxon>Cestoda</taxon>
        <taxon>Eucestoda</taxon>
        <taxon>Diphyllobothriidea</taxon>
        <taxon>Diphyllobothriidae</taxon>
        <taxon>Dibothriocephalus</taxon>
    </lineage>
</organism>
<evidence type="ECO:0000256" key="1">
    <source>
        <dbReference type="SAM" id="MobiDB-lite"/>
    </source>
</evidence>
<dbReference type="OrthoDB" id="6287502at2759"/>
<evidence type="ECO:0000313" key="4">
    <source>
        <dbReference type="Proteomes" id="UP000281553"/>
    </source>
</evidence>
<proteinExistence type="predicted"/>
<keyword evidence="4" id="KW-1185">Reference proteome</keyword>
<reference evidence="3 4" key="1">
    <citation type="submission" date="2018-11" db="EMBL/GenBank/DDBJ databases">
        <authorList>
            <consortium name="Pathogen Informatics"/>
        </authorList>
    </citation>
    <scope>NUCLEOTIDE SEQUENCE [LARGE SCALE GENOMIC DNA]</scope>
</reference>
<protein>
    <submittedName>
        <fullName evidence="3">Uncharacterized protein</fullName>
    </submittedName>
</protein>
<dbReference type="AlphaFoldDB" id="A0A3P7M7H9"/>
<dbReference type="Proteomes" id="UP000281553">
    <property type="component" value="Unassembled WGS sequence"/>
</dbReference>
<evidence type="ECO:0000313" key="3">
    <source>
        <dbReference type="EMBL" id="VDN14071.1"/>
    </source>
</evidence>
<accession>A0A3P7M7H9</accession>
<sequence>MPDIEDDDEEEEEDEDEEEEDESELASTLAQLMRENKRLEALNTSYVEKIIAQRNSCTDLKVTSSVSSFLFSLPLLLESLSLVVFCASFFLFFCDITSIFPFLIWPHYGIAFRLLRRNFDSRGRGVGKRTGSAGIGTSVTVAVSVLLLLLMRILL</sequence>
<feature type="region of interest" description="Disordered" evidence="1">
    <location>
        <begin position="1"/>
        <end position="25"/>
    </location>
</feature>
<evidence type="ECO:0000256" key="2">
    <source>
        <dbReference type="SAM" id="Phobius"/>
    </source>
</evidence>
<gene>
    <name evidence="3" type="ORF">DILT_LOCUS9902</name>
</gene>
<feature type="transmembrane region" description="Helical" evidence="2">
    <location>
        <begin position="135"/>
        <end position="154"/>
    </location>
</feature>
<name>A0A3P7M7H9_DIBLA</name>
<keyword evidence="2" id="KW-0812">Transmembrane</keyword>